<dbReference type="InterPro" id="IPR041036">
    <property type="entry name" value="GH5_C"/>
</dbReference>
<dbReference type="AlphaFoldDB" id="A0A8S1PCR5"/>
<evidence type="ECO:0000256" key="1">
    <source>
        <dbReference type="ARBA" id="ARBA00022801"/>
    </source>
</evidence>
<gene>
    <name evidence="6" type="ORF">PPRIM_AZ9-3.1.T1140105</name>
</gene>
<dbReference type="PANTHER" id="PTHR31308:SF3">
    <property type="entry name" value="ENDOGLYCOCERAMIDASE"/>
    <property type="match status" value="1"/>
</dbReference>
<evidence type="ECO:0000313" key="7">
    <source>
        <dbReference type="Proteomes" id="UP000688137"/>
    </source>
</evidence>
<dbReference type="GO" id="GO:0000272">
    <property type="term" value="P:polysaccharide catabolic process"/>
    <property type="evidence" value="ECO:0007669"/>
    <property type="project" value="InterPro"/>
</dbReference>
<feature type="domain" description="Glycoside hydrolase family 5" evidence="4">
    <location>
        <begin position="67"/>
        <end position="383"/>
    </location>
</feature>
<dbReference type="Pfam" id="PF00150">
    <property type="entry name" value="Cellulase"/>
    <property type="match status" value="1"/>
</dbReference>
<dbReference type="InterPro" id="IPR052066">
    <property type="entry name" value="Glycosphingolipid_Hydrolases"/>
</dbReference>
<comment type="caution">
    <text evidence="6">The sequence shown here is derived from an EMBL/GenBank/DDBJ whole genome shotgun (WGS) entry which is preliminary data.</text>
</comment>
<feature type="signal peptide" evidence="3">
    <location>
        <begin position="1"/>
        <end position="16"/>
    </location>
</feature>
<dbReference type="OMA" id="AFDHFWG"/>
<dbReference type="Pfam" id="PF18564">
    <property type="entry name" value="Glyco_hydro_5_C"/>
    <property type="match status" value="1"/>
</dbReference>
<evidence type="ECO:0000259" key="5">
    <source>
        <dbReference type="Pfam" id="PF18564"/>
    </source>
</evidence>
<keyword evidence="1" id="KW-0378">Hydrolase</keyword>
<dbReference type="InterPro" id="IPR001547">
    <property type="entry name" value="Glyco_hydro_5"/>
</dbReference>
<proteinExistence type="predicted"/>
<reference evidence="6" key="1">
    <citation type="submission" date="2021-01" db="EMBL/GenBank/DDBJ databases">
        <authorList>
            <consortium name="Genoscope - CEA"/>
            <person name="William W."/>
        </authorList>
    </citation>
    <scope>NUCLEOTIDE SEQUENCE</scope>
</reference>
<dbReference type="PANTHER" id="PTHR31308">
    <property type="match status" value="1"/>
</dbReference>
<organism evidence="6 7">
    <name type="scientific">Paramecium primaurelia</name>
    <dbReference type="NCBI Taxonomy" id="5886"/>
    <lineage>
        <taxon>Eukaryota</taxon>
        <taxon>Sar</taxon>
        <taxon>Alveolata</taxon>
        <taxon>Ciliophora</taxon>
        <taxon>Intramacronucleata</taxon>
        <taxon>Oligohymenophorea</taxon>
        <taxon>Peniculida</taxon>
        <taxon>Parameciidae</taxon>
        <taxon>Paramecium</taxon>
    </lineage>
</organism>
<feature type="domain" description="Glycoside hydrolase family 5 C-terminal" evidence="5">
    <location>
        <begin position="416"/>
        <end position="482"/>
    </location>
</feature>
<protein>
    <recommendedName>
        <fullName evidence="8">Glycoside hydrolase family 5 domain-containing protein</fullName>
    </recommendedName>
</protein>
<dbReference type="Proteomes" id="UP000688137">
    <property type="component" value="Unassembled WGS sequence"/>
</dbReference>
<accession>A0A8S1PCR5</accession>
<dbReference type="GO" id="GO:0004553">
    <property type="term" value="F:hydrolase activity, hydrolyzing O-glycosyl compounds"/>
    <property type="evidence" value="ECO:0007669"/>
    <property type="project" value="InterPro"/>
</dbReference>
<name>A0A8S1PCR5_PARPR</name>
<dbReference type="EMBL" id="CAJJDM010000117">
    <property type="protein sequence ID" value="CAD8101092.1"/>
    <property type="molecule type" value="Genomic_DNA"/>
</dbReference>
<feature type="chain" id="PRO_5035829445" description="Glycoside hydrolase family 5 domain-containing protein" evidence="3">
    <location>
        <begin position="17"/>
        <end position="511"/>
    </location>
</feature>
<keyword evidence="7" id="KW-1185">Reference proteome</keyword>
<keyword evidence="3" id="KW-0732">Signal</keyword>
<evidence type="ECO:0000313" key="6">
    <source>
        <dbReference type="EMBL" id="CAD8101092.1"/>
    </source>
</evidence>
<evidence type="ECO:0008006" key="8">
    <source>
        <dbReference type="Google" id="ProtNLM"/>
    </source>
</evidence>
<evidence type="ECO:0000259" key="4">
    <source>
        <dbReference type="Pfam" id="PF00150"/>
    </source>
</evidence>
<evidence type="ECO:0000256" key="2">
    <source>
        <dbReference type="ARBA" id="ARBA00023295"/>
    </source>
</evidence>
<sequence length="511" mass="59614">MKYCILFFYLVFVASSFKVNRNDQFIVDSDGLRRVFHGVNVVYKLPPYYPPVSEGFDSNDSLSDFDLDNLVSWGLSFIRLHVAWEGVEPVRGQYNYTYLEEIDKIVKKCEAKGVTVLLDSHQDVLNRFFCGNGFPDWTIARTKQKEFRFPYPYIFSKIHTDDEGVPLIEDCLKKKFVLYYMTAEASKTFQNLFDNKEGIADAFAEYWGVVANYFKDHKNVIGYEIINEPIQGSIYHSIREFLFPNYGNNHNLLPLYRKVHQQIRKYDNEKIIFFEPGTTDLIGAGFKDTPGGEEYRDREVYSYHIYCFNVDDYSIPKNEQVCNYMDSFFFATKEGVAKNLGVGKFMTEFGAILDTPEGNKELNYLLDLMESRFTSWAYWEFKYYADVTTQAHPGQIESFYDEFGQLYTNKVKTLSRPYVTKICGVPSSSNFNRVDDDSYFLQLDWRASDKCNGKQTEVFLSREFYFDEVHYHFTKCSGCTLKAISKSYYVVELPDDFKEGTTISLIVTNHE</sequence>
<keyword evidence="2" id="KW-0326">Glycosidase</keyword>
<evidence type="ECO:0000256" key="3">
    <source>
        <dbReference type="SAM" id="SignalP"/>
    </source>
</evidence>